<evidence type="ECO:0000256" key="2">
    <source>
        <dbReference type="SAM" id="Phobius"/>
    </source>
</evidence>
<keyword evidence="4" id="KW-1185">Reference proteome</keyword>
<feature type="transmembrane region" description="Helical" evidence="2">
    <location>
        <begin position="62"/>
        <end position="84"/>
    </location>
</feature>
<dbReference type="Proteomes" id="UP000558488">
    <property type="component" value="Unassembled WGS sequence"/>
</dbReference>
<gene>
    <name evidence="3" type="ORF">mPipKuh1_008419</name>
</gene>
<organism evidence="3 4">
    <name type="scientific">Pipistrellus kuhlii</name>
    <name type="common">Kuhl's pipistrelle</name>
    <dbReference type="NCBI Taxonomy" id="59472"/>
    <lineage>
        <taxon>Eukaryota</taxon>
        <taxon>Metazoa</taxon>
        <taxon>Chordata</taxon>
        <taxon>Craniata</taxon>
        <taxon>Vertebrata</taxon>
        <taxon>Euteleostomi</taxon>
        <taxon>Mammalia</taxon>
        <taxon>Eutheria</taxon>
        <taxon>Laurasiatheria</taxon>
        <taxon>Chiroptera</taxon>
        <taxon>Yangochiroptera</taxon>
        <taxon>Vespertilionidae</taxon>
        <taxon>Pipistrellus</taxon>
    </lineage>
</organism>
<protein>
    <submittedName>
        <fullName evidence="3">Uncharacterized protein</fullName>
    </submittedName>
</protein>
<dbReference type="AlphaFoldDB" id="A0A7J7VML4"/>
<keyword evidence="2" id="KW-0472">Membrane</keyword>
<dbReference type="EMBL" id="JACAGB010000014">
    <property type="protein sequence ID" value="KAF6326424.1"/>
    <property type="molecule type" value="Genomic_DNA"/>
</dbReference>
<evidence type="ECO:0000256" key="1">
    <source>
        <dbReference type="SAM" id="MobiDB-lite"/>
    </source>
</evidence>
<accession>A0A7J7VML4</accession>
<keyword evidence="2" id="KW-0812">Transmembrane</keyword>
<proteinExistence type="predicted"/>
<evidence type="ECO:0000313" key="4">
    <source>
        <dbReference type="Proteomes" id="UP000558488"/>
    </source>
</evidence>
<evidence type="ECO:0000313" key="3">
    <source>
        <dbReference type="EMBL" id="KAF6326424.1"/>
    </source>
</evidence>
<reference evidence="3 4" key="1">
    <citation type="journal article" date="2020" name="Nature">
        <title>Six reference-quality genomes reveal evolution of bat adaptations.</title>
        <authorList>
            <person name="Jebb D."/>
            <person name="Huang Z."/>
            <person name="Pippel M."/>
            <person name="Hughes G.M."/>
            <person name="Lavrichenko K."/>
            <person name="Devanna P."/>
            <person name="Winkler S."/>
            <person name="Jermiin L.S."/>
            <person name="Skirmuntt E.C."/>
            <person name="Katzourakis A."/>
            <person name="Burkitt-Gray L."/>
            <person name="Ray D.A."/>
            <person name="Sullivan K.A.M."/>
            <person name="Roscito J.G."/>
            <person name="Kirilenko B.M."/>
            <person name="Davalos L.M."/>
            <person name="Corthals A.P."/>
            <person name="Power M.L."/>
            <person name="Jones G."/>
            <person name="Ransome R.D."/>
            <person name="Dechmann D.K.N."/>
            <person name="Locatelli A.G."/>
            <person name="Puechmaille S.J."/>
            <person name="Fedrigo O."/>
            <person name="Jarvis E.D."/>
            <person name="Hiller M."/>
            <person name="Vernes S.C."/>
            <person name="Myers E.W."/>
            <person name="Teeling E.C."/>
        </authorList>
    </citation>
    <scope>NUCLEOTIDE SEQUENCE [LARGE SCALE GENOMIC DNA]</scope>
    <source>
        <strain evidence="3">MPipKuh1</strain>
        <tissue evidence="3">Flight muscle</tissue>
    </source>
</reference>
<feature type="region of interest" description="Disordered" evidence="1">
    <location>
        <begin position="14"/>
        <end position="47"/>
    </location>
</feature>
<sequence>MGFVAQNNYLHLPNCPHPTPTPASEISSSPLPVRPGPRKKPPTLYEPSEDSWFGKQLYGTKIFSADLFSTLYNLISVLFTLWYLHSVPQATGRNKHHLKSNLGSKYTSPRVEIKGKVVVNS</sequence>
<name>A0A7J7VML4_PIPKU</name>
<keyword evidence="2" id="KW-1133">Transmembrane helix</keyword>
<comment type="caution">
    <text evidence="3">The sequence shown here is derived from an EMBL/GenBank/DDBJ whole genome shotgun (WGS) entry which is preliminary data.</text>
</comment>